<feature type="chain" id="PRO_5035437586" description="LysM domain-containing protein" evidence="1">
    <location>
        <begin position="24"/>
        <end position="341"/>
    </location>
</feature>
<protein>
    <recommendedName>
        <fullName evidence="2">LysM domain-containing protein</fullName>
    </recommendedName>
</protein>
<dbReference type="InterPro" id="IPR036779">
    <property type="entry name" value="LysM_dom_sf"/>
</dbReference>
<dbReference type="OrthoDB" id="2107166at2759"/>
<dbReference type="SUPFAM" id="SSF54106">
    <property type="entry name" value="LysM domain"/>
    <property type="match status" value="1"/>
</dbReference>
<dbReference type="AlphaFoldDB" id="A0A8K0E1G5"/>
<feature type="domain" description="LysM" evidence="2">
    <location>
        <begin position="172"/>
        <end position="215"/>
    </location>
</feature>
<keyword evidence="1" id="KW-0732">Signal</keyword>
<dbReference type="Pfam" id="PF01476">
    <property type="entry name" value="LysM"/>
    <property type="match status" value="3"/>
</dbReference>
<feature type="domain" description="LysM" evidence="2">
    <location>
        <begin position="106"/>
        <end position="153"/>
    </location>
</feature>
<proteinExistence type="predicted"/>
<evidence type="ECO:0000259" key="2">
    <source>
        <dbReference type="PROSITE" id="PS51782"/>
    </source>
</evidence>
<dbReference type="CDD" id="cd00118">
    <property type="entry name" value="LysM"/>
    <property type="match status" value="2"/>
</dbReference>
<dbReference type="PANTHER" id="PTHR33734:SF28">
    <property type="entry name" value="LYSM DOMAIN-CONTAINING GPI-ANCHORED PROTEIN 1-LIKE"/>
    <property type="match status" value="1"/>
</dbReference>
<evidence type="ECO:0000313" key="3">
    <source>
        <dbReference type="EMBL" id="KAF3438556.1"/>
    </source>
</evidence>
<keyword evidence="4" id="KW-1185">Reference proteome</keyword>
<dbReference type="InterPro" id="IPR018392">
    <property type="entry name" value="LysM"/>
</dbReference>
<dbReference type="EMBL" id="VOIH02000009">
    <property type="protein sequence ID" value="KAF3438556.1"/>
    <property type="molecule type" value="Genomic_DNA"/>
</dbReference>
<accession>A0A8K0E1G5</accession>
<name>A0A8K0E1G5_9ROSA</name>
<gene>
    <name evidence="3" type="ORF">FNV43_RR21319</name>
</gene>
<dbReference type="PROSITE" id="PS51782">
    <property type="entry name" value="LYSM"/>
    <property type="match status" value="2"/>
</dbReference>
<sequence length="341" mass="37066">MIRNPQQLLLLLFLLPLIHTTHAKFIIEACSSSDSCTSLLSYLLPWDSKLSEIAFRFQLNVTDLMATNSINLTEAYSGNQIFAERTRLKIPIQCYCVDGIRRSVSTTYTVRPADSLESISEGFGGLVSVDQIRIVNDINGKKNQLRSGESIAIPLPCTCFGNSNNGVSTVFMSYVVQREESLSSIGMEFGTTVNELVTVNGLGQPVVDPGDILAIPIPGSNLFIGDFYTNQTTPGYCNVTRCIYRGHSGGQIFRSIVNTSAHVQCSGMKDYSCLPPAVSLPPCSVPFAALPPASSPIGHDHIGAISPISSKPPMTSSSSITYGGYYNLFLSEFYLFIIFLL</sequence>
<dbReference type="SMART" id="SM00257">
    <property type="entry name" value="LysM"/>
    <property type="match status" value="2"/>
</dbReference>
<evidence type="ECO:0000256" key="1">
    <source>
        <dbReference type="SAM" id="SignalP"/>
    </source>
</evidence>
<organism evidence="3 4">
    <name type="scientific">Rhamnella rubrinervis</name>
    <dbReference type="NCBI Taxonomy" id="2594499"/>
    <lineage>
        <taxon>Eukaryota</taxon>
        <taxon>Viridiplantae</taxon>
        <taxon>Streptophyta</taxon>
        <taxon>Embryophyta</taxon>
        <taxon>Tracheophyta</taxon>
        <taxon>Spermatophyta</taxon>
        <taxon>Magnoliopsida</taxon>
        <taxon>eudicotyledons</taxon>
        <taxon>Gunneridae</taxon>
        <taxon>Pentapetalae</taxon>
        <taxon>rosids</taxon>
        <taxon>fabids</taxon>
        <taxon>Rosales</taxon>
        <taxon>Rhamnaceae</taxon>
        <taxon>rhamnoid group</taxon>
        <taxon>Rhamneae</taxon>
        <taxon>Rhamnella</taxon>
    </lineage>
</organism>
<dbReference type="PANTHER" id="PTHR33734">
    <property type="entry name" value="LYSM DOMAIN-CONTAINING GPI-ANCHORED PROTEIN 2"/>
    <property type="match status" value="1"/>
</dbReference>
<dbReference type="Gene3D" id="3.10.350.10">
    <property type="entry name" value="LysM domain"/>
    <property type="match status" value="2"/>
</dbReference>
<feature type="signal peptide" evidence="1">
    <location>
        <begin position="1"/>
        <end position="23"/>
    </location>
</feature>
<reference evidence="3" key="1">
    <citation type="submission" date="2020-03" db="EMBL/GenBank/DDBJ databases">
        <title>A high-quality chromosome-level genome assembly of a woody plant with both climbing and erect habits, Rhamnella rubrinervis.</title>
        <authorList>
            <person name="Lu Z."/>
            <person name="Yang Y."/>
            <person name="Zhu X."/>
            <person name="Sun Y."/>
        </authorList>
    </citation>
    <scope>NUCLEOTIDE SEQUENCE</scope>
    <source>
        <strain evidence="3">BYM</strain>
        <tissue evidence="3">Leaf</tissue>
    </source>
</reference>
<dbReference type="Proteomes" id="UP000796880">
    <property type="component" value="Unassembled WGS sequence"/>
</dbReference>
<evidence type="ECO:0000313" key="4">
    <source>
        <dbReference type="Proteomes" id="UP000796880"/>
    </source>
</evidence>
<comment type="caution">
    <text evidence="3">The sequence shown here is derived from an EMBL/GenBank/DDBJ whole genome shotgun (WGS) entry which is preliminary data.</text>
</comment>